<dbReference type="Proteomes" id="UP000612362">
    <property type="component" value="Unassembled WGS sequence"/>
</dbReference>
<dbReference type="RefSeq" id="WP_220197529.1">
    <property type="nucleotide sequence ID" value="NZ_BNJF01000004.1"/>
</dbReference>
<protein>
    <submittedName>
        <fullName evidence="1">Uncharacterized protein</fullName>
    </submittedName>
</protein>
<organism evidence="1 2">
    <name type="scientific">Ktedonospora formicarum</name>
    <dbReference type="NCBI Taxonomy" id="2778364"/>
    <lineage>
        <taxon>Bacteria</taxon>
        <taxon>Bacillati</taxon>
        <taxon>Chloroflexota</taxon>
        <taxon>Ktedonobacteria</taxon>
        <taxon>Ktedonobacterales</taxon>
        <taxon>Ktedonobacteraceae</taxon>
        <taxon>Ktedonospora</taxon>
    </lineage>
</organism>
<reference evidence="1" key="1">
    <citation type="submission" date="2020-10" db="EMBL/GenBank/DDBJ databases">
        <title>Taxonomic study of unclassified bacteria belonging to the class Ktedonobacteria.</title>
        <authorList>
            <person name="Yabe S."/>
            <person name="Wang C.M."/>
            <person name="Zheng Y."/>
            <person name="Sakai Y."/>
            <person name="Cavaletti L."/>
            <person name="Monciardini P."/>
            <person name="Donadio S."/>
        </authorList>
    </citation>
    <scope>NUCLEOTIDE SEQUENCE</scope>
    <source>
        <strain evidence="1">SOSP1-1</strain>
    </source>
</reference>
<proteinExistence type="predicted"/>
<dbReference type="AlphaFoldDB" id="A0A8J3MTJ4"/>
<keyword evidence="2" id="KW-1185">Reference proteome</keyword>
<sequence length="57" mass="6991">MYYQDRVSDFQSVQVFFRVLHRVDYLTREEHALYNEITAEEQKLYLLRESCAWGIDD</sequence>
<evidence type="ECO:0000313" key="1">
    <source>
        <dbReference type="EMBL" id="GHO48297.1"/>
    </source>
</evidence>
<name>A0A8J3MTJ4_9CHLR</name>
<gene>
    <name evidence="1" type="ORF">KSX_64600</name>
</gene>
<accession>A0A8J3MTJ4</accession>
<evidence type="ECO:0000313" key="2">
    <source>
        <dbReference type="Proteomes" id="UP000612362"/>
    </source>
</evidence>
<comment type="caution">
    <text evidence="1">The sequence shown here is derived from an EMBL/GenBank/DDBJ whole genome shotgun (WGS) entry which is preliminary data.</text>
</comment>
<dbReference type="EMBL" id="BNJF01000004">
    <property type="protein sequence ID" value="GHO48297.1"/>
    <property type="molecule type" value="Genomic_DNA"/>
</dbReference>